<feature type="transmembrane region" description="Helical" evidence="8">
    <location>
        <begin position="204"/>
        <end position="225"/>
    </location>
</feature>
<evidence type="ECO:0000256" key="2">
    <source>
        <dbReference type="ARBA" id="ARBA00009877"/>
    </source>
</evidence>
<organism evidence="10 11">
    <name type="scientific">Polyrhizophydium stewartii</name>
    <dbReference type="NCBI Taxonomy" id="2732419"/>
    <lineage>
        <taxon>Eukaryota</taxon>
        <taxon>Fungi</taxon>
        <taxon>Fungi incertae sedis</taxon>
        <taxon>Chytridiomycota</taxon>
        <taxon>Chytridiomycota incertae sedis</taxon>
        <taxon>Chytridiomycetes</taxon>
        <taxon>Rhizophydiales</taxon>
        <taxon>Rhizophydiales incertae sedis</taxon>
        <taxon>Polyrhizophydium</taxon>
    </lineage>
</organism>
<comment type="similarity">
    <text evidence="2 6">Belongs to the OXA1/ALB3/YidC family.</text>
</comment>
<evidence type="ECO:0000256" key="3">
    <source>
        <dbReference type="ARBA" id="ARBA00022692"/>
    </source>
</evidence>
<evidence type="ECO:0000256" key="7">
    <source>
        <dbReference type="SAM" id="MobiDB-lite"/>
    </source>
</evidence>
<dbReference type="PANTHER" id="PTHR12428:SF65">
    <property type="entry name" value="CYTOCHROME C OXIDASE ASSEMBLY PROTEIN COX18, MITOCHONDRIAL"/>
    <property type="match status" value="1"/>
</dbReference>
<keyword evidence="3 6" id="KW-0812">Transmembrane</keyword>
<evidence type="ECO:0000259" key="9">
    <source>
        <dbReference type="Pfam" id="PF02096"/>
    </source>
</evidence>
<name>A0ABR4N9F6_9FUNG</name>
<comment type="caution">
    <text evidence="10">The sequence shown here is derived from an EMBL/GenBank/DDBJ whole genome shotgun (WGS) entry which is preliminary data.</text>
</comment>
<evidence type="ECO:0000313" key="10">
    <source>
        <dbReference type="EMBL" id="KAL2916162.1"/>
    </source>
</evidence>
<dbReference type="CDD" id="cd20069">
    <property type="entry name" value="5TM_Oxa1-like"/>
    <property type="match status" value="1"/>
</dbReference>
<evidence type="ECO:0000256" key="6">
    <source>
        <dbReference type="RuleBase" id="RU003945"/>
    </source>
</evidence>
<feature type="transmembrane region" description="Helical" evidence="8">
    <location>
        <begin position="104"/>
        <end position="128"/>
    </location>
</feature>
<dbReference type="PANTHER" id="PTHR12428">
    <property type="entry name" value="OXA1"/>
    <property type="match status" value="1"/>
</dbReference>
<keyword evidence="4 8" id="KW-1133">Transmembrane helix</keyword>
<evidence type="ECO:0000256" key="8">
    <source>
        <dbReference type="SAM" id="Phobius"/>
    </source>
</evidence>
<comment type="subcellular location">
    <subcellularLocation>
        <location evidence="1 6">Membrane</location>
        <topology evidence="1 6">Multi-pass membrane protein</topology>
    </subcellularLocation>
</comment>
<proteinExistence type="inferred from homology"/>
<keyword evidence="5 8" id="KW-0472">Membrane</keyword>
<evidence type="ECO:0000256" key="1">
    <source>
        <dbReference type="ARBA" id="ARBA00004141"/>
    </source>
</evidence>
<evidence type="ECO:0000256" key="5">
    <source>
        <dbReference type="ARBA" id="ARBA00023136"/>
    </source>
</evidence>
<dbReference type="EMBL" id="JADGIZ020000018">
    <property type="protein sequence ID" value="KAL2916162.1"/>
    <property type="molecule type" value="Genomic_DNA"/>
</dbReference>
<feature type="transmembrane region" description="Helical" evidence="8">
    <location>
        <begin position="20"/>
        <end position="41"/>
    </location>
</feature>
<feature type="region of interest" description="Disordered" evidence="7">
    <location>
        <begin position="326"/>
        <end position="366"/>
    </location>
</feature>
<feature type="domain" description="Membrane insertase YidC/Oxa/ALB C-terminal" evidence="9">
    <location>
        <begin position="20"/>
        <end position="236"/>
    </location>
</feature>
<dbReference type="InterPro" id="IPR001708">
    <property type="entry name" value="YidC/ALB3/OXA1/COX18"/>
</dbReference>
<evidence type="ECO:0000256" key="4">
    <source>
        <dbReference type="ARBA" id="ARBA00022989"/>
    </source>
</evidence>
<dbReference type="Pfam" id="PF02096">
    <property type="entry name" value="60KD_IMP"/>
    <property type="match status" value="1"/>
</dbReference>
<accession>A0ABR4N9F6</accession>
<sequence length="366" mass="39972">MEAIHSTPIVITDTFEGTPWYLTIILTTVFLRSVATLPLAIQNRRRHRRLQAIAPLLSAWENTMGMRMRMNAQTGADLMSDTTLKKQFKEKASELYRIHRCHPFYTFLLPWVQVPLFITTSFAIRWLVAFPVPWLGTPPQIAPGMNVEGALWFDDLTVADPTLITPILVGCLHLVNIEINAALRPRVDKRPTKGQLAFRFFMRSVAVFMIPVAAHVPMAITLYWLTSAGYSLVQNTAFLVAEGRLPQLASAWRRISLAARTIMPLPRPASGAEASAAAASPLYAGLSAIAAQHPAASPDAATIPSPELDSFRLALAQELLSTLPEAGGKFADDSSRPGQPLKPAQTEVPDAAADPEASAQSAMTRS</sequence>
<reference evidence="10 11" key="1">
    <citation type="submission" date="2023-09" db="EMBL/GenBank/DDBJ databases">
        <title>Pangenome analysis of Batrachochytrium dendrobatidis and related Chytrids.</title>
        <authorList>
            <person name="Yacoub M.N."/>
            <person name="Stajich J.E."/>
            <person name="James T.Y."/>
        </authorList>
    </citation>
    <scope>NUCLEOTIDE SEQUENCE [LARGE SCALE GENOMIC DNA]</scope>
    <source>
        <strain evidence="10 11">JEL0888</strain>
    </source>
</reference>
<dbReference type="InterPro" id="IPR028055">
    <property type="entry name" value="YidC/Oxa/ALB_C"/>
</dbReference>
<dbReference type="Proteomes" id="UP001527925">
    <property type="component" value="Unassembled WGS sequence"/>
</dbReference>
<feature type="transmembrane region" description="Helical" evidence="8">
    <location>
        <begin position="163"/>
        <end position="183"/>
    </location>
</feature>
<keyword evidence="11" id="KW-1185">Reference proteome</keyword>
<gene>
    <name evidence="10" type="ORF">HK105_204253</name>
</gene>
<feature type="compositionally biased region" description="Low complexity" evidence="7">
    <location>
        <begin position="349"/>
        <end position="366"/>
    </location>
</feature>
<evidence type="ECO:0000313" key="11">
    <source>
        <dbReference type="Proteomes" id="UP001527925"/>
    </source>
</evidence>
<protein>
    <recommendedName>
        <fullName evidence="9">Membrane insertase YidC/Oxa/ALB C-terminal domain-containing protein</fullName>
    </recommendedName>
</protein>